<evidence type="ECO:0000313" key="2">
    <source>
        <dbReference type="Proteomes" id="UP000009223"/>
    </source>
</evidence>
<dbReference type="KEGG" id="tpi:TREPR_1680"/>
<dbReference type="Gene3D" id="2.40.70.10">
    <property type="entry name" value="Acid Proteases"/>
    <property type="match status" value="1"/>
</dbReference>
<dbReference type="Pfam" id="PF13650">
    <property type="entry name" value="Asp_protease_2"/>
    <property type="match status" value="1"/>
</dbReference>
<dbReference type="EMBL" id="CP001843">
    <property type="protein sequence ID" value="AEF84883.1"/>
    <property type="molecule type" value="Genomic_DNA"/>
</dbReference>
<protein>
    <recommendedName>
        <fullName evidence="3">Peptidase A2 domain-containing protein</fullName>
    </recommendedName>
</protein>
<reference evidence="2" key="1">
    <citation type="submission" date="2009-12" db="EMBL/GenBank/DDBJ databases">
        <title>Complete sequence of Treponema primitia strain ZAS-2.</title>
        <authorList>
            <person name="Tetu S.G."/>
            <person name="Matson E."/>
            <person name="Ren Q."/>
            <person name="Seshadri R."/>
            <person name="Elbourne L."/>
            <person name="Hassan K.A."/>
            <person name="Durkin A."/>
            <person name="Radune D."/>
            <person name="Mohamoud Y."/>
            <person name="Shay R."/>
            <person name="Jin S."/>
            <person name="Zhang X."/>
            <person name="Lucey K."/>
            <person name="Ballor N.R."/>
            <person name="Ottesen E."/>
            <person name="Rosenthal R."/>
            <person name="Allen A."/>
            <person name="Leadbetter J.R."/>
            <person name="Paulsen I.T."/>
        </authorList>
    </citation>
    <scope>NUCLEOTIDE SEQUENCE [LARGE SCALE GENOMIC DNA]</scope>
    <source>
        <strain evidence="2">ATCC BAA-887 / DSM 12427 / ZAS-2</strain>
    </source>
</reference>
<gene>
    <name evidence="1" type="ordered locus">TREPR_1680</name>
</gene>
<dbReference type="HOGENOM" id="CLU_153957_0_0_12"/>
<accession>F5YMY7</accession>
<dbReference type="SUPFAM" id="SSF50630">
    <property type="entry name" value="Acid proteases"/>
    <property type="match status" value="1"/>
</dbReference>
<name>F5YMY7_TREPZ</name>
<sequence length="138" mass="15334">MMGTVFEEITLKNVGDITRVGDGHLKESEIRQMTVQCVVDTGAPTLIINEAVQKELGLRTEHMKKSRMVNGDPVVCKVVETVKVCWKDRSMTCEPWVIPGADLLLLGAIPLEDMDLMVDPKRLQLVGVHGDEPVGYIY</sequence>
<proteinExistence type="predicted"/>
<keyword evidence="2" id="KW-1185">Reference proteome</keyword>
<evidence type="ECO:0000313" key="1">
    <source>
        <dbReference type="EMBL" id="AEF84883.1"/>
    </source>
</evidence>
<organism evidence="1 2">
    <name type="scientific">Treponema primitia (strain ATCC BAA-887 / DSM 12427 / ZAS-2)</name>
    <dbReference type="NCBI Taxonomy" id="545694"/>
    <lineage>
        <taxon>Bacteria</taxon>
        <taxon>Pseudomonadati</taxon>
        <taxon>Spirochaetota</taxon>
        <taxon>Spirochaetia</taxon>
        <taxon>Spirochaetales</taxon>
        <taxon>Treponemataceae</taxon>
        <taxon>Treponema</taxon>
    </lineage>
</organism>
<dbReference type="STRING" id="545694.TREPR_1680"/>
<dbReference type="InterPro" id="IPR021109">
    <property type="entry name" value="Peptidase_aspartic_dom_sf"/>
</dbReference>
<dbReference type="AlphaFoldDB" id="F5YMY7"/>
<dbReference type="RefSeq" id="WP_015708444.1">
    <property type="nucleotide sequence ID" value="NC_015578.1"/>
</dbReference>
<reference evidence="1 2" key="2">
    <citation type="journal article" date="2011" name="ISME J.">
        <title>RNA-seq reveals cooperative metabolic interactions between two termite-gut spirochete species in co-culture.</title>
        <authorList>
            <person name="Rosenthal A.Z."/>
            <person name="Matson E.G."/>
            <person name="Eldar A."/>
            <person name="Leadbetter J.R."/>
        </authorList>
    </citation>
    <scope>NUCLEOTIDE SEQUENCE [LARGE SCALE GENOMIC DNA]</scope>
    <source>
        <strain evidence="2">ATCC BAA-887 / DSM 12427 / ZAS-2</strain>
    </source>
</reference>
<dbReference type="OrthoDB" id="664884at2"/>
<evidence type="ECO:0008006" key="3">
    <source>
        <dbReference type="Google" id="ProtNLM"/>
    </source>
</evidence>
<dbReference type="Proteomes" id="UP000009223">
    <property type="component" value="Chromosome"/>
</dbReference>